<name>A0ABU2J991_9ACTN</name>
<evidence type="ECO:0000256" key="1">
    <source>
        <dbReference type="SAM" id="MobiDB-lite"/>
    </source>
</evidence>
<dbReference type="EMBL" id="JAVREH010000008">
    <property type="protein sequence ID" value="MDT0261527.1"/>
    <property type="molecule type" value="Genomic_DNA"/>
</dbReference>
<proteinExistence type="predicted"/>
<feature type="region of interest" description="Disordered" evidence="1">
    <location>
        <begin position="59"/>
        <end position="96"/>
    </location>
</feature>
<protein>
    <recommendedName>
        <fullName evidence="4">YtxH domain-containing protein</fullName>
    </recommendedName>
</protein>
<dbReference type="RefSeq" id="WP_311422681.1">
    <property type="nucleotide sequence ID" value="NZ_JAVREH010000008.1"/>
</dbReference>
<evidence type="ECO:0008006" key="4">
    <source>
        <dbReference type="Google" id="ProtNLM"/>
    </source>
</evidence>
<reference evidence="3" key="1">
    <citation type="submission" date="2023-07" db="EMBL/GenBank/DDBJ databases">
        <title>30 novel species of actinomycetes from the DSMZ collection.</title>
        <authorList>
            <person name="Nouioui I."/>
        </authorList>
    </citation>
    <scope>NUCLEOTIDE SEQUENCE [LARGE SCALE GENOMIC DNA]</scope>
    <source>
        <strain evidence="3">DSM 44399</strain>
    </source>
</reference>
<gene>
    <name evidence="2" type="ORF">RM423_08990</name>
</gene>
<accession>A0ABU2J991</accession>
<evidence type="ECO:0000313" key="2">
    <source>
        <dbReference type="EMBL" id="MDT0261527.1"/>
    </source>
</evidence>
<sequence length="96" mass="10121">MKPSLIIGMIIGYVLGARAGRERYENIVAVARRVAGSQTIQATAGVLQAQAFEAAERAKRQLKGGSRARMSGRTTQGGYPSDEAMSDSVGSNGHRA</sequence>
<comment type="caution">
    <text evidence="2">The sequence shown here is derived from an EMBL/GenBank/DDBJ whole genome shotgun (WGS) entry which is preliminary data.</text>
</comment>
<evidence type="ECO:0000313" key="3">
    <source>
        <dbReference type="Proteomes" id="UP001183176"/>
    </source>
</evidence>
<organism evidence="2 3">
    <name type="scientific">Jatrophihabitans lederbergiae</name>
    <dbReference type="NCBI Taxonomy" id="3075547"/>
    <lineage>
        <taxon>Bacteria</taxon>
        <taxon>Bacillati</taxon>
        <taxon>Actinomycetota</taxon>
        <taxon>Actinomycetes</taxon>
        <taxon>Jatrophihabitantales</taxon>
        <taxon>Jatrophihabitantaceae</taxon>
        <taxon>Jatrophihabitans</taxon>
    </lineage>
</organism>
<dbReference type="Proteomes" id="UP001183176">
    <property type="component" value="Unassembled WGS sequence"/>
</dbReference>
<keyword evidence="3" id="KW-1185">Reference proteome</keyword>